<gene>
    <name evidence="4" type="ORF">CKO13_02410</name>
</gene>
<feature type="region of interest" description="Disordered" evidence="1">
    <location>
        <begin position="124"/>
        <end position="144"/>
    </location>
</feature>
<sequence length="144" mass="15160">MMMRSKAAKFGLKLGLAVGSLSLALGTASAQGAGQGSGQQGAGQAGTPPSQANPSPSVDASDKELSQFAAAVAELQSIQQSYSQEIGQAGNREKAQEIQKEMQKEMRQAIKGEGLSVKRYSKIGQAAQNDPELRERINKQAQQQ</sequence>
<comment type="caution">
    <text evidence="4">The sequence shown here is derived from an EMBL/GenBank/DDBJ whole genome shotgun (WGS) entry which is preliminary data.</text>
</comment>
<evidence type="ECO:0000313" key="4">
    <source>
        <dbReference type="EMBL" id="MBK1725889.1"/>
    </source>
</evidence>
<evidence type="ECO:0000259" key="3">
    <source>
        <dbReference type="Pfam" id="PF13767"/>
    </source>
</evidence>
<dbReference type="Pfam" id="PF13767">
    <property type="entry name" value="DUF4168"/>
    <property type="match status" value="1"/>
</dbReference>
<keyword evidence="5" id="KW-1185">Reference proteome</keyword>
<feature type="domain" description="DUF4168" evidence="3">
    <location>
        <begin position="61"/>
        <end position="137"/>
    </location>
</feature>
<protein>
    <recommendedName>
        <fullName evidence="3">DUF4168 domain-containing protein</fullName>
    </recommendedName>
</protein>
<keyword evidence="2" id="KW-0732">Signal</keyword>
<dbReference type="RefSeq" id="WP_200256475.1">
    <property type="nucleotide sequence ID" value="NZ_NRSH01000014.1"/>
</dbReference>
<reference evidence="4 5" key="1">
    <citation type="journal article" date="2020" name="Microorganisms">
        <title>Osmotic Adaptation and Compatible Solute Biosynthesis of Phototrophic Bacteria as Revealed from Genome Analyses.</title>
        <authorList>
            <person name="Imhoff J.F."/>
            <person name="Rahn T."/>
            <person name="Kunzel S."/>
            <person name="Keller A."/>
            <person name="Neulinger S.C."/>
        </authorList>
    </citation>
    <scope>NUCLEOTIDE SEQUENCE [LARGE SCALE GENOMIC DNA]</scope>
    <source>
        <strain evidence="4 5">DSM 15116</strain>
    </source>
</reference>
<dbReference type="Proteomes" id="UP000738126">
    <property type="component" value="Unassembled WGS sequence"/>
</dbReference>
<name>A0ABS1E6G5_9GAMM</name>
<dbReference type="EMBL" id="NRSH01000014">
    <property type="protein sequence ID" value="MBK1725889.1"/>
    <property type="molecule type" value="Genomic_DNA"/>
</dbReference>
<dbReference type="Gene3D" id="1.20.81.20">
    <property type="match status" value="1"/>
</dbReference>
<feature type="signal peptide" evidence="2">
    <location>
        <begin position="1"/>
        <end position="30"/>
    </location>
</feature>
<accession>A0ABS1E6G5</accession>
<dbReference type="InterPro" id="IPR025433">
    <property type="entry name" value="DUF4168"/>
</dbReference>
<feature type="compositionally biased region" description="Gly residues" evidence="1">
    <location>
        <begin position="33"/>
        <end position="44"/>
    </location>
</feature>
<feature type="chain" id="PRO_5045598195" description="DUF4168 domain-containing protein" evidence="2">
    <location>
        <begin position="31"/>
        <end position="144"/>
    </location>
</feature>
<organism evidence="4 5">
    <name type="scientific">Halorhodospira neutriphila</name>
    <dbReference type="NCBI Taxonomy" id="168379"/>
    <lineage>
        <taxon>Bacteria</taxon>
        <taxon>Pseudomonadati</taxon>
        <taxon>Pseudomonadota</taxon>
        <taxon>Gammaproteobacteria</taxon>
        <taxon>Chromatiales</taxon>
        <taxon>Ectothiorhodospiraceae</taxon>
        <taxon>Halorhodospira</taxon>
    </lineage>
</organism>
<evidence type="ECO:0000256" key="2">
    <source>
        <dbReference type="SAM" id="SignalP"/>
    </source>
</evidence>
<evidence type="ECO:0000313" key="5">
    <source>
        <dbReference type="Proteomes" id="UP000738126"/>
    </source>
</evidence>
<evidence type="ECO:0000256" key="1">
    <source>
        <dbReference type="SAM" id="MobiDB-lite"/>
    </source>
</evidence>
<proteinExistence type="predicted"/>
<feature type="region of interest" description="Disordered" evidence="1">
    <location>
        <begin position="29"/>
        <end position="64"/>
    </location>
</feature>
<dbReference type="InterPro" id="IPR038183">
    <property type="entry name" value="RICH_sf"/>
</dbReference>